<evidence type="ECO:0000313" key="4">
    <source>
        <dbReference type="Proteomes" id="UP000252519"/>
    </source>
</evidence>
<protein>
    <submittedName>
        <fullName evidence="3">Arrestin domain protein</fullName>
    </submittedName>
</protein>
<comment type="caution">
    <text evidence="3">The sequence shown here is derived from an EMBL/GenBank/DDBJ whole genome shotgun (WGS) entry which is preliminary data.</text>
</comment>
<dbReference type="GO" id="GO:0015031">
    <property type="term" value="P:protein transport"/>
    <property type="evidence" value="ECO:0007669"/>
    <property type="project" value="TreeGrafter"/>
</dbReference>
<evidence type="ECO:0000313" key="3">
    <source>
        <dbReference type="EMBL" id="RCN48614.1"/>
    </source>
</evidence>
<dbReference type="Pfam" id="PF02752">
    <property type="entry name" value="Arrestin_C"/>
    <property type="match status" value="1"/>
</dbReference>
<keyword evidence="4" id="KW-1185">Reference proteome</keyword>
<sequence>MAWMSPPGGKEILPAGSYQFPFAFNLPLNLPPSFEVVPIFDLNTVPRAILPMKELKVKKLGIILFRHGEVTLECETSKGGFVPGEMVVVRARIVNDSSKDIVKAQLKLVEISSYVAYRVFRTLPPSYFIRTAGFHERQQQRRTLATGEQDLFIAKNSKGDVQLYLQVPPTVPSFDCCPIIKVEYVVEVKFESTGSVNSNIDTAVPIIIGTIPILRSAPQDEAASSSTFRPSAPPLELEYAPAYSAGSSAAETVLPPSYEESVNGIDGTTIDKDDIEPYVPRYPFFRQLSEGHEKVGTGNSTRL</sequence>
<dbReference type="InterPro" id="IPR011021">
    <property type="entry name" value="Arrestin-like_N"/>
</dbReference>
<evidence type="ECO:0000259" key="2">
    <source>
        <dbReference type="SMART" id="SM01017"/>
    </source>
</evidence>
<dbReference type="Proteomes" id="UP000252519">
    <property type="component" value="Unassembled WGS sequence"/>
</dbReference>
<comment type="similarity">
    <text evidence="1">Belongs to the arrestin family.</text>
</comment>
<gene>
    <name evidence="3" type="ORF">ANCCAN_05252</name>
</gene>
<organism evidence="3 4">
    <name type="scientific">Ancylostoma caninum</name>
    <name type="common">Dog hookworm</name>
    <dbReference type="NCBI Taxonomy" id="29170"/>
    <lineage>
        <taxon>Eukaryota</taxon>
        <taxon>Metazoa</taxon>
        <taxon>Ecdysozoa</taxon>
        <taxon>Nematoda</taxon>
        <taxon>Chromadorea</taxon>
        <taxon>Rhabditida</taxon>
        <taxon>Rhabditina</taxon>
        <taxon>Rhabditomorpha</taxon>
        <taxon>Strongyloidea</taxon>
        <taxon>Ancylostomatidae</taxon>
        <taxon>Ancylostomatinae</taxon>
        <taxon>Ancylostoma</taxon>
    </lineage>
</organism>
<dbReference type="PANTHER" id="PTHR11188">
    <property type="entry name" value="ARRESTIN DOMAIN CONTAINING PROTEIN"/>
    <property type="match status" value="1"/>
</dbReference>
<dbReference type="InterPro" id="IPR014752">
    <property type="entry name" value="Arrestin-like_C"/>
</dbReference>
<dbReference type="InterPro" id="IPR050357">
    <property type="entry name" value="Arrestin_domain-protein"/>
</dbReference>
<dbReference type="SMART" id="SM01017">
    <property type="entry name" value="Arrestin_C"/>
    <property type="match status" value="1"/>
</dbReference>
<dbReference type="EMBL" id="JOJR01000044">
    <property type="protein sequence ID" value="RCN48614.1"/>
    <property type="molecule type" value="Genomic_DNA"/>
</dbReference>
<feature type="domain" description="Arrestin C-terminal-like" evidence="2">
    <location>
        <begin position="66"/>
        <end position="213"/>
    </location>
</feature>
<name>A0A368GWB4_ANCCA</name>
<dbReference type="PANTHER" id="PTHR11188:SF175">
    <property type="entry name" value="ARRESTIN C-TERMINAL-LIKE DOMAIN-CONTAINING PROTEIN"/>
    <property type="match status" value="1"/>
</dbReference>
<dbReference type="InterPro" id="IPR011022">
    <property type="entry name" value="Arrestin_C-like"/>
</dbReference>
<dbReference type="SUPFAM" id="SSF81296">
    <property type="entry name" value="E set domains"/>
    <property type="match status" value="1"/>
</dbReference>
<proteinExistence type="inferred from homology"/>
<dbReference type="OrthoDB" id="2333384at2759"/>
<reference evidence="3 4" key="1">
    <citation type="submission" date="2014-10" db="EMBL/GenBank/DDBJ databases">
        <title>Draft genome of the hookworm Ancylostoma caninum.</title>
        <authorList>
            <person name="Mitreva M."/>
        </authorList>
    </citation>
    <scope>NUCLEOTIDE SEQUENCE [LARGE SCALE GENOMIC DNA]</scope>
    <source>
        <strain evidence="3 4">Baltimore</strain>
    </source>
</reference>
<dbReference type="InterPro" id="IPR014756">
    <property type="entry name" value="Ig_E-set"/>
</dbReference>
<dbReference type="GO" id="GO:0005737">
    <property type="term" value="C:cytoplasm"/>
    <property type="evidence" value="ECO:0007669"/>
    <property type="project" value="TreeGrafter"/>
</dbReference>
<dbReference type="Pfam" id="PF00339">
    <property type="entry name" value="Arrestin_N"/>
    <property type="match status" value="1"/>
</dbReference>
<dbReference type="STRING" id="29170.A0A368GWB4"/>
<accession>A0A368GWB4</accession>
<dbReference type="AlphaFoldDB" id="A0A368GWB4"/>
<dbReference type="Gene3D" id="2.60.40.640">
    <property type="match status" value="2"/>
</dbReference>
<evidence type="ECO:0000256" key="1">
    <source>
        <dbReference type="ARBA" id="ARBA00005298"/>
    </source>
</evidence>